<dbReference type="GO" id="GO:0005634">
    <property type="term" value="C:nucleus"/>
    <property type="evidence" value="ECO:0007669"/>
    <property type="project" value="UniProtKB-SubCell"/>
</dbReference>
<evidence type="ECO:0000256" key="9">
    <source>
        <dbReference type="ARBA" id="ARBA00022723"/>
    </source>
</evidence>
<feature type="domain" description="RING-type" evidence="18">
    <location>
        <begin position="304"/>
        <end position="345"/>
    </location>
</feature>
<evidence type="ECO:0000256" key="3">
    <source>
        <dbReference type="ARBA" id="ARBA00004496"/>
    </source>
</evidence>
<keyword evidence="7" id="KW-0963">Cytoplasm</keyword>
<keyword evidence="9" id="KW-0479">Metal-binding</keyword>
<dbReference type="InterPro" id="IPR001841">
    <property type="entry name" value="Znf_RING"/>
</dbReference>
<dbReference type="AlphaFoldDB" id="A0A833RZT0"/>
<proteinExistence type="inferred from homology"/>
<evidence type="ECO:0000256" key="17">
    <source>
        <dbReference type="SAM" id="MobiDB-lite"/>
    </source>
</evidence>
<evidence type="ECO:0000256" key="16">
    <source>
        <dbReference type="PROSITE-ProRule" id="PRU00175"/>
    </source>
</evidence>
<comment type="catalytic activity">
    <reaction evidence="1">
        <text>S-ubiquitinyl-[E2 ubiquitin-conjugating enzyme]-L-cysteine + [acceptor protein]-L-lysine = [E2 ubiquitin-conjugating enzyme]-L-cysteine + N(6)-ubiquitinyl-[acceptor protein]-L-lysine.</text>
        <dbReference type="EC" id="2.3.2.27"/>
    </reaction>
</comment>
<reference evidence="19" key="1">
    <citation type="submission" date="2019-11" db="EMBL/GenBank/DDBJ databases">
        <title>The nuclear and mitochondrial genomes of Frieseomelitta varia - a highly eusocial stingless bee (Meliponini) with a permanently sterile worker caste.</title>
        <authorList>
            <person name="Freitas F.C.P."/>
            <person name="Lourenco A.P."/>
            <person name="Nunes F.M.F."/>
            <person name="Paschoal A.R."/>
            <person name="Abreu F.C.P."/>
            <person name="Barbin F.O."/>
            <person name="Bataglia L."/>
            <person name="Cardoso-Junior C.A.M."/>
            <person name="Cervoni M.S."/>
            <person name="Silva S.R."/>
            <person name="Dalarmi F."/>
            <person name="Del Lama M.A."/>
            <person name="Depintor T.S."/>
            <person name="Ferreira K.M."/>
            <person name="Goria P.S."/>
            <person name="Jaskot M.C."/>
            <person name="Lago D.C."/>
            <person name="Luna-Lucena D."/>
            <person name="Moda L.M."/>
            <person name="Nascimento L."/>
            <person name="Pedrino M."/>
            <person name="Rabico F.O."/>
            <person name="Sanches F.C."/>
            <person name="Santos D.E."/>
            <person name="Santos C.G."/>
            <person name="Vieira J."/>
            <person name="Lopes T.F."/>
            <person name="Barchuk A.R."/>
            <person name="Hartfelder K."/>
            <person name="Simoes Z.L.P."/>
            <person name="Bitondi M.M.G."/>
            <person name="Pinheiro D.G."/>
        </authorList>
    </citation>
    <scope>NUCLEOTIDE SEQUENCE</scope>
    <source>
        <strain evidence="19">USP_RPSP 00005682</strain>
        <tissue evidence="19">Whole individual</tissue>
    </source>
</reference>
<dbReference type="GO" id="GO:0000976">
    <property type="term" value="F:transcription cis-regulatory region binding"/>
    <property type="evidence" value="ECO:0007669"/>
    <property type="project" value="TreeGrafter"/>
</dbReference>
<evidence type="ECO:0000256" key="1">
    <source>
        <dbReference type="ARBA" id="ARBA00000900"/>
    </source>
</evidence>
<dbReference type="PANTHER" id="PTHR12983">
    <property type="entry name" value="RING FINGER 10 FAMILY MEMBER"/>
    <property type="match status" value="1"/>
</dbReference>
<organism evidence="19 20">
    <name type="scientific">Frieseomelitta varia</name>
    <dbReference type="NCBI Taxonomy" id="561572"/>
    <lineage>
        <taxon>Eukaryota</taxon>
        <taxon>Metazoa</taxon>
        <taxon>Ecdysozoa</taxon>
        <taxon>Arthropoda</taxon>
        <taxon>Hexapoda</taxon>
        <taxon>Insecta</taxon>
        <taxon>Pterygota</taxon>
        <taxon>Neoptera</taxon>
        <taxon>Endopterygota</taxon>
        <taxon>Hymenoptera</taxon>
        <taxon>Apocrita</taxon>
        <taxon>Aculeata</taxon>
        <taxon>Apoidea</taxon>
        <taxon>Anthophila</taxon>
        <taxon>Apidae</taxon>
        <taxon>Frieseomelitta</taxon>
    </lineage>
</organism>
<evidence type="ECO:0000256" key="7">
    <source>
        <dbReference type="ARBA" id="ARBA00022490"/>
    </source>
</evidence>
<evidence type="ECO:0000256" key="5">
    <source>
        <dbReference type="ARBA" id="ARBA00008117"/>
    </source>
</evidence>
<keyword evidence="13" id="KW-0539">Nucleus</keyword>
<dbReference type="Proteomes" id="UP000655588">
    <property type="component" value="Unassembled WGS sequence"/>
</dbReference>
<dbReference type="SMART" id="SM00184">
    <property type="entry name" value="RING"/>
    <property type="match status" value="1"/>
</dbReference>
<comment type="caution">
    <text evidence="19">The sequence shown here is derived from an EMBL/GenBank/DDBJ whole genome shotgun (WGS) entry which is preliminary data.</text>
</comment>
<dbReference type="Gene3D" id="3.30.40.10">
    <property type="entry name" value="Zinc/RING finger domain, C3HC4 (zinc finger)"/>
    <property type="match status" value="1"/>
</dbReference>
<evidence type="ECO:0000256" key="2">
    <source>
        <dbReference type="ARBA" id="ARBA00004123"/>
    </source>
</evidence>
<dbReference type="CDD" id="cd16536">
    <property type="entry name" value="RING-HC_RNF10"/>
    <property type="match status" value="1"/>
</dbReference>
<evidence type="ECO:0000256" key="11">
    <source>
        <dbReference type="ARBA" id="ARBA00022786"/>
    </source>
</evidence>
<feature type="compositionally biased region" description="Polar residues" evidence="17">
    <location>
        <begin position="147"/>
        <end position="166"/>
    </location>
</feature>
<dbReference type="EMBL" id="WNWW01000694">
    <property type="protein sequence ID" value="KAF3422510.1"/>
    <property type="molecule type" value="Genomic_DNA"/>
</dbReference>
<evidence type="ECO:0000256" key="6">
    <source>
        <dbReference type="ARBA" id="ARBA00012483"/>
    </source>
</evidence>
<evidence type="ECO:0000256" key="15">
    <source>
        <dbReference type="ARBA" id="ARBA00035390"/>
    </source>
</evidence>
<comment type="subcellular location">
    <subcellularLocation>
        <location evidence="3">Cytoplasm</location>
    </subcellularLocation>
    <subcellularLocation>
        <location evidence="2">Nucleus</location>
    </subcellularLocation>
</comment>
<dbReference type="PANTHER" id="PTHR12983:SF9">
    <property type="entry name" value="E3 UBIQUITIN-PROTEIN LIGASE RNF10"/>
    <property type="match status" value="1"/>
</dbReference>
<dbReference type="Pfam" id="PF13445">
    <property type="entry name" value="zf-RING_UBOX"/>
    <property type="match status" value="1"/>
</dbReference>
<feature type="region of interest" description="Disordered" evidence="17">
    <location>
        <begin position="114"/>
        <end position="185"/>
    </location>
</feature>
<name>A0A833RZT0_9HYME</name>
<sequence length="875" mass="100278">MTLITSVSIEIKKKRTEFILTTLAYHRDTYLRIVRVLHAYRILHPLAQVTSFVAIIATRSRPHLAVEPGIGIIVVCDEKAKQSFCSVTPETVASTTLEFSTDVFVPDMEKNTKFPQSSAKAVPADAKKSQDVTNKAFPKNSRKRESAGTSSFSKSEQSRKYNVQKTKNFDKRPKPKGQYYGSSKENTKVVQAELAEPGSVMVHGSKKQSLNHLLNFRYEPREMQNGTSAWSYGKSMKGFFRNSNRWLPPVQRHKYNKEQFLQASCQFVVSANGNYTVCLSDPDVLVDWNLIEQIKLYSFESLSCPICLYPPTAGKMTRCGHVYCWHCILHYLSLSDKSWRTCPICYEFIQKSDLKSVNEITQSTLNLGDIITLRLMRREKESLLAVPVGSSIQNPTNFFSVSETLSKEVYSKLLIASTEDVMNIIEHERTQLKLELSKTPNSSEQYIEQALDELSKRETELLQRTKLTEVKSEVVPQCESTTLDYKLQIEKNNIKKSQLGSQNQQEINTSTKKYVKNVDEEIKSTESSFSNAQSTSGTSKFFYFYQAEDGQHLYLHAMNVKMLEMQYGNLENCPHIIKGKLLEKEEGSLTEDLRRRFRYLGHLPLTCQFEIAEIELKPPLVSKEILSSFRDQLTLRHKHRRQREYEERQREREITEKENKRMGKYPTPVVHIDSQQDFPEFSEENIPSPLESIATSSAASSPSSSTFDEIVASRQTDNVTREAVPSFAEMVQNTGTRLKSQTVWPSINSRHKKQPSAIQLPPRNIEEEEEEDYVSVPSYSQNLGDALAVALQQNKDKEKWKKEEEEERKINQFLLKTKKNGVGKMKKGKNQSYSLKLLWHMNLNFFHNNACTLVLLIAKHLFSVAFRSVVLANKI</sequence>
<gene>
    <name evidence="19" type="ORF">E2986_00215</name>
</gene>
<dbReference type="GO" id="GO:0045944">
    <property type="term" value="P:positive regulation of transcription by RNA polymerase II"/>
    <property type="evidence" value="ECO:0007669"/>
    <property type="project" value="TreeGrafter"/>
</dbReference>
<evidence type="ECO:0000256" key="4">
    <source>
        <dbReference type="ARBA" id="ARBA00004906"/>
    </source>
</evidence>
<dbReference type="EC" id="2.3.2.27" evidence="6"/>
<evidence type="ECO:0000313" key="20">
    <source>
        <dbReference type="Proteomes" id="UP000655588"/>
    </source>
</evidence>
<keyword evidence="10 16" id="KW-0863">Zinc-finger</keyword>
<keyword evidence="12" id="KW-0862">Zinc</keyword>
<evidence type="ECO:0000256" key="12">
    <source>
        <dbReference type="ARBA" id="ARBA00022833"/>
    </source>
</evidence>
<evidence type="ECO:0000259" key="18">
    <source>
        <dbReference type="PROSITE" id="PS50089"/>
    </source>
</evidence>
<dbReference type="InterPro" id="IPR013083">
    <property type="entry name" value="Znf_RING/FYVE/PHD"/>
</dbReference>
<feature type="region of interest" description="Disordered" evidence="17">
    <location>
        <begin position="640"/>
        <end position="661"/>
    </location>
</feature>
<keyword evidence="20" id="KW-1185">Reference proteome</keyword>
<dbReference type="FunFam" id="3.30.40.10:FF:000112">
    <property type="entry name" value="RING finger protein 10"/>
    <property type="match status" value="1"/>
</dbReference>
<dbReference type="GO" id="GO:0005737">
    <property type="term" value="C:cytoplasm"/>
    <property type="evidence" value="ECO:0007669"/>
    <property type="project" value="UniProtKB-SubCell"/>
</dbReference>
<keyword evidence="8" id="KW-0808">Transferase</keyword>
<evidence type="ECO:0000256" key="14">
    <source>
        <dbReference type="ARBA" id="ARBA00035131"/>
    </source>
</evidence>
<evidence type="ECO:0000256" key="13">
    <source>
        <dbReference type="ARBA" id="ARBA00023242"/>
    </source>
</evidence>
<dbReference type="GO" id="GO:0061630">
    <property type="term" value="F:ubiquitin protein ligase activity"/>
    <property type="evidence" value="ECO:0007669"/>
    <property type="project" value="UniProtKB-EC"/>
</dbReference>
<evidence type="ECO:0000313" key="19">
    <source>
        <dbReference type="EMBL" id="KAF3422510.1"/>
    </source>
</evidence>
<accession>A0A833RZT0</accession>
<dbReference type="GO" id="GO:0008270">
    <property type="term" value="F:zinc ion binding"/>
    <property type="evidence" value="ECO:0007669"/>
    <property type="project" value="UniProtKB-KW"/>
</dbReference>
<dbReference type="SUPFAM" id="SSF57850">
    <property type="entry name" value="RING/U-box"/>
    <property type="match status" value="1"/>
</dbReference>
<comment type="similarity">
    <text evidence="5">Belongs to the RNF10 family.</text>
</comment>
<keyword evidence="11" id="KW-0833">Ubl conjugation pathway</keyword>
<dbReference type="InterPro" id="IPR027370">
    <property type="entry name" value="Znf-RING_euk"/>
</dbReference>
<dbReference type="InterPro" id="IPR017907">
    <property type="entry name" value="Znf_RING_CS"/>
</dbReference>
<dbReference type="PROSITE" id="PS50089">
    <property type="entry name" value="ZF_RING_2"/>
    <property type="match status" value="1"/>
</dbReference>
<feature type="compositionally biased region" description="Basic and acidic residues" evidence="17">
    <location>
        <begin position="643"/>
        <end position="661"/>
    </location>
</feature>
<evidence type="ECO:0000256" key="8">
    <source>
        <dbReference type="ARBA" id="ARBA00022679"/>
    </source>
</evidence>
<dbReference type="InterPro" id="IPR039739">
    <property type="entry name" value="MAG2/RNF10"/>
</dbReference>
<dbReference type="PROSITE" id="PS00518">
    <property type="entry name" value="ZF_RING_1"/>
    <property type="match status" value="1"/>
</dbReference>
<protein>
    <recommendedName>
        <fullName evidence="14">E3 ubiquitin-protein ligase RNF10</fullName>
        <ecNumber evidence="6">2.3.2.27</ecNumber>
    </recommendedName>
    <alternativeName>
        <fullName evidence="15">RING finger protein 10</fullName>
    </alternativeName>
</protein>
<comment type="pathway">
    <text evidence="4">Protein modification; protein ubiquitination.</text>
</comment>
<evidence type="ECO:0000256" key="10">
    <source>
        <dbReference type="ARBA" id="ARBA00022771"/>
    </source>
</evidence>